<keyword evidence="1" id="KW-0805">Transcription regulation</keyword>
<accession>A0ABT9JD24</accession>
<dbReference type="InterPro" id="IPR000595">
    <property type="entry name" value="cNMP-bd_dom"/>
</dbReference>
<dbReference type="InterPro" id="IPR036388">
    <property type="entry name" value="WH-like_DNA-bd_sf"/>
</dbReference>
<dbReference type="EMBL" id="JAVAMQ010000009">
    <property type="protein sequence ID" value="MDP5307738.1"/>
    <property type="molecule type" value="Genomic_DNA"/>
</dbReference>
<dbReference type="SUPFAM" id="SSF51206">
    <property type="entry name" value="cAMP-binding domain-like"/>
    <property type="match status" value="1"/>
</dbReference>
<dbReference type="Pfam" id="PF00027">
    <property type="entry name" value="cNMP_binding"/>
    <property type="match status" value="1"/>
</dbReference>
<keyword evidence="3" id="KW-0804">Transcription</keyword>
<dbReference type="InterPro" id="IPR036390">
    <property type="entry name" value="WH_DNA-bd_sf"/>
</dbReference>
<feature type="domain" description="HTH crp-type" evidence="5">
    <location>
        <begin position="147"/>
        <end position="215"/>
    </location>
</feature>
<evidence type="ECO:0000256" key="3">
    <source>
        <dbReference type="ARBA" id="ARBA00023163"/>
    </source>
</evidence>
<name>A0ABT9JD24_9RHOB</name>
<evidence type="ECO:0000256" key="1">
    <source>
        <dbReference type="ARBA" id="ARBA00023015"/>
    </source>
</evidence>
<dbReference type="InterPro" id="IPR018490">
    <property type="entry name" value="cNMP-bd_dom_sf"/>
</dbReference>
<dbReference type="PANTHER" id="PTHR24567">
    <property type="entry name" value="CRP FAMILY TRANSCRIPTIONAL REGULATORY PROTEIN"/>
    <property type="match status" value="1"/>
</dbReference>
<evidence type="ECO:0000313" key="7">
    <source>
        <dbReference type="Proteomes" id="UP001224997"/>
    </source>
</evidence>
<dbReference type="InterPro" id="IPR014710">
    <property type="entry name" value="RmlC-like_jellyroll"/>
</dbReference>
<comment type="caution">
    <text evidence="6">The sequence shown here is derived from an EMBL/GenBank/DDBJ whole genome shotgun (WGS) entry which is preliminary data.</text>
</comment>
<proteinExistence type="predicted"/>
<evidence type="ECO:0000313" key="6">
    <source>
        <dbReference type="EMBL" id="MDP5307738.1"/>
    </source>
</evidence>
<protein>
    <submittedName>
        <fullName evidence="6">Helix-turn-helix domain-containing protein</fullName>
    </submittedName>
</protein>
<dbReference type="Pfam" id="PF13545">
    <property type="entry name" value="HTH_Crp_2"/>
    <property type="match status" value="1"/>
</dbReference>
<gene>
    <name evidence="6" type="ORF">Q5Y72_11605</name>
</gene>
<feature type="domain" description="Cyclic nucleotide-binding" evidence="4">
    <location>
        <begin position="14"/>
        <end position="107"/>
    </location>
</feature>
<sequence>MRDADRQEIRALGLFRTMDGAVFADLMQAAYAQEFPARLELARQGGRADFLHVLVAGSVELFAEWNGRETTLAIVAPVRSFILAACTRDAPQLMSARTLERSRLVLIPAVDLRAAIRRDPAFASDVIDELASGYRGMVRHAKATKLRSARERLAAFLLQQSAQRQGIAGFVLPQEKRILASYLGMTPESLSRSFRDLADKGVHLDGMRVTITDFARLSAIAMPDPLID</sequence>
<keyword evidence="7" id="KW-1185">Reference proteome</keyword>
<dbReference type="PROSITE" id="PS50042">
    <property type="entry name" value="CNMP_BINDING_3"/>
    <property type="match status" value="1"/>
</dbReference>
<evidence type="ECO:0000259" key="5">
    <source>
        <dbReference type="PROSITE" id="PS51063"/>
    </source>
</evidence>
<dbReference type="PROSITE" id="PS51063">
    <property type="entry name" value="HTH_CRP_2"/>
    <property type="match status" value="1"/>
</dbReference>
<dbReference type="SMART" id="SM00100">
    <property type="entry name" value="cNMP"/>
    <property type="match status" value="1"/>
</dbReference>
<dbReference type="Gene3D" id="2.60.120.10">
    <property type="entry name" value="Jelly Rolls"/>
    <property type="match status" value="1"/>
</dbReference>
<dbReference type="RefSeq" id="WP_305963587.1">
    <property type="nucleotide sequence ID" value="NZ_JAVAMQ010000009.1"/>
</dbReference>
<keyword evidence="2" id="KW-0238">DNA-binding</keyword>
<dbReference type="Proteomes" id="UP001224997">
    <property type="component" value="Unassembled WGS sequence"/>
</dbReference>
<dbReference type="CDD" id="cd00038">
    <property type="entry name" value="CAP_ED"/>
    <property type="match status" value="1"/>
</dbReference>
<dbReference type="SMART" id="SM00419">
    <property type="entry name" value="HTH_CRP"/>
    <property type="match status" value="1"/>
</dbReference>
<dbReference type="SUPFAM" id="SSF46785">
    <property type="entry name" value="Winged helix' DNA-binding domain"/>
    <property type="match status" value="1"/>
</dbReference>
<dbReference type="Gene3D" id="1.10.10.10">
    <property type="entry name" value="Winged helix-like DNA-binding domain superfamily/Winged helix DNA-binding domain"/>
    <property type="match status" value="1"/>
</dbReference>
<reference evidence="6 7" key="1">
    <citation type="submission" date="2023-08" db="EMBL/GenBank/DDBJ databases">
        <authorList>
            <person name="Park J.-S."/>
        </authorList>
    </citation>
    <scope>NUCLEOTIDE SEQUENCE [LARGE SCALE GENOMIC DNA]</scope>
    <source>
        <strain evidence="6 7">2205BS29-5</strain>
    </source>
</reference>
<organism evidence="6 7">
    <name type="scientific">Paracoccus spongiarum</name>
    <dbReference type="NCBI Taxonomy" id="3064387"/>
    <lineage>
        <taxon>Bacteria</taxon>
        <taxon>Pseudomonadati</taxon>
        <taxon>Pseudomonadota</taxon>
        <taxon>Alphaproteobacteria</taxon>
        <taxon>Rhodobacterales</taxon>
        <taxon>Paracoccaceae</taxon>
        <taxon>Paracoccus</taxon>
    </lineage>
</organism>
<dbReference type="InterPro" id="IPR050397">
    <property type="entry name" value="Env_Response_Regulators"/>
</dbReference>
<dbReference type="PANTHER" id="PTHR24567:SF26">
    <property type="entry name" value="REGULATORY PROTEIN YEIL"/>
    <property type="match status" value="1"/>
</dbReference>
<evidence type="ECO:0000256" key="2">
    <source>
        <dbReference type="ARBA" id="ARBA00023125"/>
    </source>
</evidence>
<dbReference type="InterPro" id="IPR012318">
    <property type="entry name" value="HTH_CRP"/>
</dbReference>
<dbReference type="NCBIfam" id="NF006901">
    <property type="entry name" value="PRK09392.1"/>
    <property type="match status" value="1"/>
</dbReference>
<evidence type="ECO:0000259" key="4">
    <source>
        <dbReference type="PROSITE" id="PS50042"/>
    </source>
</evidence>